<evidence type="ECO:0000313" key="1">
    <source>
        <dbReference type="EMBL" id="KAK4547035.1"/>
    </source>
</evidence>
<gene>
    <name evidence="1" type="ORF">LTR36_001256</name>
</gene>
<keyword evidence="2" id="KW-1185">Reference proteome</keyword>
<dbReference type="InterPro" id="IPR038883">
    <property type="entry name" value="AN11006-like"/>
</dbReference>
<accession>A0AAV9JPC3</accession>
<sequence length="544" mass="61430">MESTITKLTAATLSLAIPDSNDSTSHTPPRPNFPLPAEIRDQVYGYLLHHQHTKTAPYHERDVTTRSEYSIKTNREKNTAHTYQYHPAILATNRQINQEAREVLASNHFVVVSIDWDGLEQAKHYHSVPIVCEEQKAVAKFKDHHLRVHVQHSFKQKRTQGIRSFLMLAVDLPVFCSEMLQWNFFNNDSLSGVLVTLPGLPPERLSVISPNVNNRKPVPHMNIKIQLRSITAKPLGAALETRLLRPFQDLTIGPQRVSITGCLQPDKTKAYALFMGAQTRFLKPTAWKALELTQTLKCRGDELVKLGDLTHAVDRYHLVAQLHQSCRLLDLPQTCFQSDVELPVGRMQYTAVDAIATVGFIHLRLGNVDDACSVLSELPYIYGFLRKLPSRDLLMPTDRQKLPCWQAVSWLNALTLFLTDRHSGHHGGNILGLVDDLRELDESSEHAKRLAHDLYLMHNTLTDAHIREEYLSGAIPQLDLVKASSVHFFAPLIFDMPPPVGLSKPEGMRGFFDCHDYKSYVAANPGLGLMSPEELDRMFENLGC</sequence>
<proteinExistence type="predicted"/>
<protein>
    <submittedName>
        <fullName evidence="1">Uncharacterized protein</fullName>
    </submittedName>
</protein>
<dbReference type="PANTHER" id="PTHR42085">
    <property type="entry name" value="F-BOX DOMAIN-CONTAINING PROTEIN"/>
    <property type="match status" value="1"/>
</dbReference>
<dbReference type="Proteomes" id="UP001324427">
    <property type="component" value="Unassembled WGS sequence"/>
</dbReference>
<comment type="caution">
    <text evidence="1">The sequence shown here is derived from an EMBL/GenBank/DDBJ whole genome shotgun (WGS) entry which is preliminary data.</text>
</comment>
<dbReference type="EMBL" id="JAVFHQ010000012">
    <property type="protein sequence ID" value="KAK4547035.1"/>
    <property type="molecule type" value="Genomic_DNA"/>
</dbReference>
<dbReference type="AlphaFoldDB" id="A0AAV9JPC3"/>
<organism evidence="1 2">
    <name type="scientific">Oleoguttula mirabilis</name>
    <dbReference type="NCBI Taxonomy" id="1507867"/>
    <lineage>
        <taxon>Eukaryota</taxon>
        <taxon>Fungi</taxon>
        <taxon>Dikarya</taxon>
        <taxon>Ascomycota</taxon>
        <taxon>Pezizomycotina</taxon>
        <taxon>Dothideomycetes</taxon>
        <taxon>Dothideomycetidae</taxon>
        <taxon>Mycosphaerellales</taxon>
        <taxon>Teratosphaeriaceae</taxon>
        <taxon>Oleoguttula</taxon>
    </lineage>
</organism>
<name>A0AAV9JPC3_9PEZI</name>
<dbReference type="PANTHER" id="PTHR42085:SF2">
    <property type="entry name" value="F-BOX DOMAIN-CONTAINING PROTEIN"/>
    <property type="match status" value="1"/>
</dbReference>
<evidence type="ECO:0000313" key="2">
    <source>
        <dbReference type="Proteomes" id="UP001324427"/>
    </source>
</evidence>
<reference evidence="1 2" key="1">
    <citation type="submission" date="2021-11" db="EMBL/GenBank/DDBJ databases">
        <title>Black yeast isolated from Biological Soil Crust.</title>
        <authorList>
            <person name="Kurbessoian T."/>
        </authorList>
    </citation>
    <scope>NUCLEOTIDE SEQUENCE [LARGE SCALE GENOMIC DNA]</scope>
    <source>
        <strain evidence="1 2">CCFEE 5522</strain>
    </source>
</reference>